<dbReference type="SUPFAM" id="SSF46785">
    <property type="entry name" value="Winged helix' DNA-binding domain"/>
    <property type="match status" value="1"/>
</dbReference>
<evidence type="ECO:0000256" key="2">
    <source>
        <dbReference type="ARBA" id="ARBA00023125"/>
    </source>
</evidence>
<feature type="domain" description="HTH marR-type" evidence="4">
    <location>
        <begin position="56"/>
        <end position="196"/>
    </location>
</feature>
<dbReference type="PANTHER" id="PTHR42756">
    <property type="entry name" value="TRANSCRIPTIONAL REGULATOR, MARR"/>
    <property type="match status" value="1"/>
</dbReference>
<protein>
    <submittedName>
        <fullName evidence="5">Transcriptional regulator, MarR family</fullName>
    </submittedName>
</protein>
<accession>D7V1A2</accession>
<dbReference type="PRINTS" id="PR00598">
    <property type="entry name" value="HTHMARR"/>
</dbReference>
<name>D7V1A2_LISGR</name>
<reference evidence="5" key="1">
    <citation type="submission" date="2010-06" db="EMBL/GenBank/DDBJ databases">
        <authorList>
            <person name="Muzny D."/>
            <person name="Qin X."/>
            <person name="Buhay C."/>
            <person name="Dugan-Rocha S."/>
            <person name="Ding Y."/>
            <person name="Chen G."/>
            <person name="Hawes A."/>
            <person name="Holder M."/>
            <person name="Jhangiani S."/>
            <person name="Johnson A."/>
            <person name="Khan Z."/>
            <person name="Li Z."/>
            <person name="Liu W."/>
            <person name="Liu X."/>
            <person name="Perez L."/>
            <person name="Shen H."/>
            <person name="Wang Q."/>
            <person name="Watt J."/>
            <person name="Xi L."/>
            <person name="Xin Y."/>
            <person name="Zhou J."/>
            <person name="Deng J."/>
            <person name="Jiang H."/>
            <person name="Liu Y."/>
            <person name="Qu J."/>
            <person name="Song X.-Z."/>
            <person name="Zhang L."/>
            <person name="Villasana D."/>
            <person name="Johnson A."/>
            <person name="Liu J."/>
            <person name="Liyanage D."/>
            <person name="Lorensuhewa L."/>
            <person name="Robinson T."/>
            <person name="Song A."/>
            <person name="Song B.-B."/>
            <person name="Dinh H."/>
            <person name="Thornton R."/>
            <person name="Coyle M."/>
            <person name="Francisco L."/>
            <person name="Jackson L."/>
            <person name="Javaid M."/>
            <person name="Korchina V."/>
            <person name="Kovar C."/>
            <person name="Mata R."/>
            <person name="Mathew T."/>
            <person name="Ngo R."/>
            <person name="Nguyen L."/>
            <person name="Nguyen N."/>
            <person name="Okwuonu G."/>
            <person name="Ongeri F."/>
            <person name="Pham C."/>
            <person name="Simmons D."/>
            <person name="Wilczek-Boney K."/>
            <person name="Hale W."/>
            <person name="Jakkamsetti A."/>
            <person name="Pham P."/>
            <person name="Ruth R."/>
            <person name="San Lucas F."/>
            <person name="Warren J."/>
            <person name="Zhang J."/>
            <person name="Zhao Z."/>
            <person name="Zhou C."/>
            <person name="Zhu D."/>
            <person name="Lee S."/>
            <person name="Bess C."/>
            <person name="Blankenburg K."/>
            <person name="Forbes L."/>
            <person name="Fu Q."/>
            <person name="Gubbala S."/>
            <person name="Hirani K."/>
            <person name="Jayaseelan J.C."/>
            <person name="Lara F."/>
            <person name="Munidasa M."/>
            <person name="Palculict T."/>
            <person name="Patil S."/>
            <person name="Pu L.-L."/>
            <person name="Saada N."/>
            <person name="Tang L."/>
            <person name="Weissenberger G."/>
            <person name="Zhu Y."/>
            <person name="Hemphill L."/>
            <person name="Shang Y."/>
            <person name="Youmans B."/>
            <person name="Ayvaz T."/>
            <person name="Ross M."/>
            <person name="Santibanez J."/>
            <person name="Aqrawi P."/>
            <person name="Gross S."/>
            <person name="Joshi V."/>
            <person name="Fowler G."/>
            <person name="Nazareth L."/>
            <person name="Reid J."/>
            <person name="Worley K."/>
            <person name="Petrosino J."/>
            <person name="Highlander S."/>
            <person name="Gibbs R."/>
        </authorList>
    </citation>
    <scope>NUCLEOTIDE SEQUENCE [LARGE SCALE GENOMIC DNA]</scope>
    <source>
        <strain evidence="5">DSM 20601</strain>
    </source>
</reference>
<evidence type="ECO:0000256" key="3">
    <source>
        <dbReference type="ARBA" id="ARBA00023163"/>
    </source>
</evidence>
<dbReference type="GO" id="GO:0003700">
    <property type="term" value="F:DNA-binding transcription factor activity"/>
    <property type="evidence" value="ECO:0007669"/>
    <property type="project" value="InterPro"/>
</dbReference>
<evidence type="ECO:0000256" key="1">
    <source>
        <dbReference type="ARBA" id="ARBA00023015"/>
    </source>
</evidence>
<dbReference type="AlphaFoldDB" id="D7V1A2"/>
<dbReference type="GO" id="GO:0003677">
    <property type="term" value="F:DNA binding"/>
    <property type="evidence" value="ECO:0007669"/>
    <property type="project" value="UniProtKB-KW"/>
</dbReference>
<evidence type="ECO:0000313" key="5">
    <source>
        <dbReference type="EMBL" id="EFI83334.1"/>
    </source>
</evidence>
<dbReference type="HOGENOM" id="CLU_083287_27_4_9"/>
<dbReference type="PANTHER" id="PTHR42756:SF1">
    <property type="entry name" value="TRANSCRIPTIONAL REPRESSOR OF EMRAB OPERON"/>
    <property type="match status" value="1"/>
</dbReference>
<keyword evidence="1" id="KW-0805">Transcription regulation</keyword>
<dbReference type="Pfam" id="PF01047">
    <property type="entry name" value="MarR"/>
    <property type="match status" value="1"/>
</dbReference>
<dbReference type="InterPro" id="IPR036388">
    <property type="entry name" value="WH-like_DNA-bd_sf"/>
</dbReference>
<dbReference type="Gene3D" id="1.10.10.10">
    <property type="entry name" value="Winged helix-like DNA-binding domain superfamily/Winged helix DNA-binding domain"/>
    <property type="match status" value="1"/>
</dbReference>
<dbReference type="SMART" id="SM00347">
    <property type="entry name" value="HTH_MARR"/>
    <property type="match status" value="1"/>
</dbReference>
<evidence type="ECO:0000259" key="4">
    <source>
        <dbReference type="PROSITE" id="PS50995"/>
    </source>
</evidence>
<keyword evidence="3" id="KW-0804">Transcription</keyword>
<keyword evidence="6" id="KW-1185">Reference proteome</keyword>
<organism evidence="5 6">
    <name type="scientific">Listeria grayi DSM 20601</name>
    <dbReference type="NCBI Taxonomy" id="525367"/>
    <lineage>
        <taxon>Bacteria</taxon>
        <taxon>Bacillati</taxon>
        <taxon>Bacillota</taxon>
        <taxon>Bacilli</taxon>
        <taxon>Bacillales</taxon>
        <taxon>Listeriaceae</taxon>
        <taxon>Listeria</taxon>
    </lineage>
</organism>
<dbReference type="InterPro" id="IPR000835">
    <property type="entry name" value="HTH_MarR-typ"/>
</dbReference>
<dbReference type="Proteomes" id="UP000010119">
    <property type="component" value="Unassembled WGS sequence"/>
</dbReference>
<dbReference type="InterPro" id="IPR036390">
    <property type="entry name" value="WH_DNA-bd_sf"/>
</dbReference>
<dbReference type="STRING" id="525367.HMPREF0556_12019"/>
<sequence length="212" mass="24715">MPCKKNCRQRSVNEFERILSIVERILFFENLSFQGCFFRRIPLKCKIVKGVSFLGKEKISRLIESYMDTYIFALNSIHQLIADTSMGGSDLSLEQFFTLREIASNDTINAGDIAKKFAVTKSAIATKIKRLEEKNYIQRQKNPEDKREILLKITDSGHEIYIEYEQRMEEFVSKWVEALGEEDSEAFIALYKKLKESIIQVDQGSRFKEEDK</sequence>
<evidence type="ECO:0000313" key="6">
    <source>
        <dbReference type="Proteomes" id="UP000010119"/>
    </source>
</evidence>
<dbReference type="PROSITE" id="PS50995">
    <property type="entry name" value="HTH_MARR_2"/>
    <property type="match status" value="1"/>
</dbReference>
<keyword evidence="2" id="KW-0238">DNA-binding</keyword>
<proteinExistence type="predicted"/>
<dbReference type="EMBL" id="ACCR02000005">
    <property type="protein sequence ID" value="EFI83334.1"/>
    <property type="molecule type" value="Genomic_DNA"/>
</dbReference>
<comment type="caution">
    <text evidence="5">The sequence shown here is derived from an EMBL/GenBank/DDBJ whole genome shotgun (WGS) entry which is preliminary data.</text>
</comment>
<dbReference type="eggNOG" id="COG1846">
    <property type="taxonomic scope" value="Bacteria"/>
</dbReference>
<gene>
    <name evidence="5" type="ORF">HMPREF0556_12019</name>
</gene>